<protein>
    <submittedName>
        <fullName evidence="2">Uncharacterized protein</fullName>
    </submittedName>
</protein>
<gene>
    <name evidence="2" type="ORF">F2Q69_00015543</name>
</gene>
<evidence type="ECO:0000256" key="1">
    <source>
        <dbReference type="SAM" id="MobiDB-lite"/>
    </source>
</evidence>
<dbReference type="AlphaFoldDB" id="A0A8S9QZY8"/>
<organism evidence="2 3">
    <name type="scientific">Brassica cretica</name>
    <name type="common">Mustard</name>
    <dbReference type="NCBI Taxonomy" id="69181"/>
    <lineage>
        <taxon>Eukaryota</taxon>
        <taxon>Viridiplantae</taxon>
        <taxon>Streptophyta</taxon>
        <taxon>Embryophyta</taxon>
        <taxon>Tracheophyta</taxon>
        <taxon>Spermatophyta</taxon>
        <taxon>Magnoliopsida</taxon>
        <taxon>eudicotyledons</taxon>
        <taxon>Gunneridae</taxon>
        <taxon>Pentapetalae</taxon>
        <taxon>rosids</taxon>
        <taxon>malvids</taxon>
        <taxon>Brassicales</taxon>
        <taxon>Brassicaceae</taxon>
        <taxon>Brassiceae</taxon>
        <taxon>Brassica</taxon>
    </lineage>
</organism>
<dbReference type="Proteomes" id="UP000712600">
    <property type="component" value="Unassembled WGS sequence"/>
</dbReference>
<proteinExistence type="predicted"/>
<name>A0A8S9QZY8_BRACR</name>
<feature type="compositionally biased region" description="Polar residues" evidence="1">
    <location>
        <begin position="58"/>
        <end position="67"/>
    </location>
</feature>
<evidence type="ECO:0000313" key="3">
    <source>
        <dbReference type="Proteomes" id="UP000712600"/>
    </source>
</evidence>
<evidence type="ECO:0000313" key="2">
    <source>
        <dbReference type="EMBL" id="KAF3558514.1"/>
    </source>
</evidence>
<feature type="region of interest" description="Disordered" evidence="1">
    <location>
        <begin position="29"/>
        <end position="75"/>
    </location>
</feature>
<reference evidence="2" key="1">
    <citation type="submission" date="2019-12" db="EMBL/GenBank/DDBJ databases">
        <title>Genome sequencing and annotation of Brassica cretica.</title>
        <authorList>
            <person name="Studholme D.J."/>
            <person name="Sarris P."/>
        </authorList>
    </citation>
    <scope>NUCLEOTIDE SEQUENCE</scope>
    <source>
        <strain evidence="2">PFS-109/04</strain>
        <tissue evidence="2">Leaf</tissue>
    </source>
</reference>
<accession>A0A8S9QZY8</accession>
<sequence>MKSGKNEKTIKGLKISSSKQTNLTIKHGFSSAIRRAGPNTDTARPFAELDQPRIQLGRSPSWTQDGFSSAELDRPETVFTSSSRRYMSSLEDKCEVSKDKHEDRRKMEYFREAINSTKGRKGKNKPPLGGVYKDVEVEEARGQFF</sequence>
<dbReference type="EMBL" id="QGKX02000996">
    <property type="protein sequence ID" value="KAF3558514.1"/>
    <property type="molecule type" value="Genomic_DNA"/>
</dbReference>
<comment type="caution">
    <text evidence="2">The sequence shown here is derived from an EMBL/GenBank/DDBJ whole genome shotgun (WGS) entry which is preliminary data.</text>
</comment>